<dbReference type="SUPFAM" id="SSF54001">
    <property type="entry name" value="Cysteine proteinases"/>
    <property type="match status" value="1"/>
</dbReference>
<dbReference type="GO" id="GO:0004843">
    <property type="term" value="F:cysteine-type deubiquitinase activity"/>
    <property type="evidence" value="ECO:0007669"/>
    <property type="project" value="UniProtKB-EC"/>
</dbReference>
<feature type="compositionally biased region" description="Polar residues" evidence="8">
    <location>
        <begin position="902"/>
        <end position="916"/>
    </location>
</feature>
<feature type="compositionally biased region" description="Low complexity" evidence="8">
    <location>
        <begin position="474"/>
        <end position="494"/>
    </location>
</feature>
<dbReference type="GO" id="GO:0016579">
    <property type="term" value="P:protein deubiquitination"/>
    <property type="evidence" value="ECO:0007669"/>
    <property type="project" value="InterPro"/>
</dbReference>
<feature type="compositionally biased region" description="Polar residues" evidence="8">
    <location>
        <begin position="877"/>
        <end position="887"/>
    </location>
</feature>
<comment type="catalytic activity">
    <reaction evidence="1">
        <text>Thiol-dependent hydrolysis of ester, thioester, amide, peptide and isopeptide bonds formed by the C-terminal Gly of ubiquitin (a 76-residue protein attached to proteins as an intracellular targeting signal).</text>
        <dbReference type="EC" id="3.4.19.12"/>
    </reaction>
</comment>
<dbReference type="EMBL" id="UFAJ01000583">
    <property type="protein sequence ID" value="SSD61145.1"/>
    <property type="molecule type" value="Genomic_DNA"/>
</dbReference>
<dbReference type="Pfam" id="PF00443">
    <property type="entry name" value="UCH"/>
    <property type="match status" value="1"/>
</dbReference>
<evidence type="ECO:0000256" key="2">
    <source>
        <dbReference type="ARBA" id="ARBA00009085"/>
    </source>
</evidence>
<feature type="region of interest" description="Disordered" evidence="8">
    <location>
        <begin position="868"/>
        <end position="887"/>
    </location>
</feature>
<evidence type="ECO:0000256" key="1">
    <source>
        <dbReference type="ARBA" id="ARBA00000707"/>
    </source>
</evidence>
<dbReference type="VEuPathDB" id="FungiDB:SCODWIG_02906"/>
<evidence type="ECO:0000256" key="7">
    <source>
        <dbReference type="ARBA" id="ARBA00022807"/>
    </source>
</evidence>
<dbReference type="EC" id="3.4.19.12" evidence="3"/>
<dbReference type="Gene3D" id="3.40.250.10">
    <property type="entry name" value="Rhodanese-like domain"/>
    <property type="match status" value="1"/>
</dbReference>
<dbReference type="InterPro" id="IPR001394">
    <property type="entry name" value="Peptidase_C19_UCH"/>
</dbReference>
<dbReference type="PROSITE" id="PS00972">
    <property type="entry name" value="USP_1"/>
    <property type="match status" value="1"/>
</dbReference>
<dbReference type="InterPro" id="IPR028889">
    <property type="entry name" value="USP"/>
</dbReference>
<keyword evidence="4" id="KW-0645">Protease</keyword>
<keyword evidence="11" id="KW-1185">Reference proteome</keyword>
<feature type="region of interest" description="Disordered" evidence="8">
    <location>
        <begin position="172"/>
        <end position="216"/>
    </location>
</feature>
<dbReference type="PROSITE" id="PS00973">
    <property type="entry name" value="USP_2"/>
    <property type="match status" value="1"/>
</dbReference>
<feature type="region of interest" description="Disordered" evidence="8">
    <location>
        <begin position="465"/>
        <end position="495"/>
    </location>
</feature>
<feature type="region of interest" description="Disordered" evidence="8">
    <location>
        <begin position="822"/>
        <end position="853"/>
    </location>
</feature>
<evidence type="ECO:0000256" key="8">
    <source>
        <dbReference type="SAM" id="MobiDB-lite"/>
    </source>
</evidence>
<sequence length="1059" mass="121890">MADNLPKLPFSSYTPEYSRELLNIVKSTFSYYVKPKFPKLKLENLIDLLEETEYHFEQYKSWLNNKLKKGNIIDTTIDNGSNDNKDDIFGLVEFIIGSFYIYLIIPESIQFHSINKSYSLYLDMRKIYQDESNMSNVLLMVVNQVTNILQQNQVVNDVTKINRRRAYSITSTKSKNLSINNQDNNVASKNYPNYKGNDRERGEEYDDDEDEDDDDNSIFWKAPETTRNDHLIVPSIINKTPTQLQEQPPFFSPAFNKDYTNTSTFDVNRYQTHRKDSYHSIYMWPNEEEEQDDSMVQLLKVQTTSSISAENLFRILSDQNKSNELLLIDLRLRKRYEANHLVSKYIINIDPSLFKSPNGGKILESAIQLDSTLKTSLPNDQYKLFNNISSFKYVVYYTDMKTYMNIDFDYQLKFFQILYTSDLKLQHTPKILLGGYDQWKKLLHIKGKESPNFNSSAYLYRREDTHHHTHQHPHVTSASLANSSSTSSNSSGSSFDATKNIDKVLLSGVADMSSVSQPPALPPKILVSQNASTAYNRPRMPIPQKRLQNGSYNTKELARTPSNQAILIHGIPTIEASSNEYVSLSVAGLRNLGNTCYINAMVQCLFGTPVFRGIFLSSKYREYFQPEYKKKYQLSKSFHTIFTKMYMNGGCSVVPSGFLKSCNLLRPDLNIPTDQQDTQEFLLFVLDQLHDELSNKETVLKDYPNLLLHSDDLLCVNPKMYDKWFEENFNSNGVSPIDEIFQGQIENCLQCQRCGYSSYNYSTFYVLSLAIPRVESSKLLKTKKKKKIKLEDCINLFTNDEILAGDNAWDCPKCGTQHSSFKEKENIRSRAHIKTNKEDNTESNNNHSSNKSSKGFFNFHHGHHYLRSRSPFRKEANGSTSNEENILISPSDSSLKRRLWKSHSSNTENVNNSSKLNNTTDDGNNGKGWSGKLTTLKSLNFITMPPILIVHLSRFYYDLTKKNDAIVTYPLILNIVLKNNSVVKYRLYGLVNHSGNLISGHYTALVNKDLNHSLNKDAQRWYYFDDEAVKLDNNHGDIDEGVISVSSRDVYVLFYERIN</sequence>
<protein>
    <recommendedName>
        <fullName evidence="3">ubiquitinyl hydrolase 1</fullName>
        <ecNumber evidence="3">3.4.19.12</ecNumber>
    </recommendedName>
</protein>
<organism evidence="10 11">
    <name type="scientific">Saccharomycodes ludwigii</name>
    <dbReference type="NCBI Taxonomy" id="36035"/>
    <lineage>
        <taxon>Eukaryota</taxon>
        <taxon>Fungi</taxon>
        <taxon>Dikarya</taxon>
        <taxon>Ascomycota</taxon>
        <taxon>Saccharomycotina</taxon>
        <taxon>Saccharomycetes</taxon>
        <taxon>Saccharomycodales</taxon>
        <taxon>Saccharomycodaceae</taxon>
        <taxon>Saccharomycodes</taxon>
    </lineage>
</organism>
<feature type="domain" description="USP" evidence="9">
    <location>
        <begin position="587"/>
        <end position="1058"/>
    </location>
</feature>
<dbReference type="PROSITE" id="PS50235">
    <property type="entry name" value="USP_3"/>
    <property type="match status" value="1"/>
</dbReference>
<dbReference type="PANTHER" id="PTHR21646">
    <property type="entry name" value="UBIQUITIN CARBOXYL-TERMINAL HYDROLASE"/>
    <property type="match status" value="1"/>
</dbReference>
<accession>A0A376B8Z9</accession>
<reference evidence="11" key="1">
    <citation type="submission" date="2018-06" db="EMBL/GenBank/DDBJ databases">
        <authorList>
            <person name="Guldener U."/>
        </authorList>
    </citation>
    <scope>NUCLEOTIDE SEQUENCE [LARGE SCALE GENOMIC DNA]</scope>
    <source>
        <strain evidence="11">UTAD17</strain>
    </source>
</reference>
<evidence type="ECO:0000256" key="3">
    <source>
        <dbReference type="ARBA" id="ARBA00012759"/>
    </source>
</evidence>
<dbReference type="PANTHER" id="PTHR21646:SF24">
    <property type="entry name" value="UBIQUITIN CARBOXYL-TERMINAL HYDROLASE"/>
    <property type="match status" value="1"/>
</dbReference>
<name>A0A376B8Z9_9ASCO</name>
<dbReference type="InterPro" id="IPR038765">
    <property type="entry name" value="Papain-like_cys_pep_sf"/>
</dbReference>
<feature type="compositionally biased region" description="Low complexity" evidence="8">
    <location>
        <begin position="843"/>
        <end position="853"/>
    </location>
</feature>
<evidence type="ECO:0000259" key="9">
    <source>
        <dbReference type="PROSITE" id="PS50235"/>
    </source>
</evidence>
<feature type="region of interest" description="Disordered" evidence="8">
    <location>
        <begin position="898"/>
        <end position="927"/>
    </location>
</feature>
<evidence type="ECO:0000313" key="10">
    <source>
        <dbReference type="EMBL" id="SSD61145.1"/>
    </source>
</evidence>
<dbReference type="InterPro" id="IPR018200">
    <property type="entry name" value="USP_CS"/>
</dbReference>
<evidence type="ECO:0000256" key="4">
    <source>
        <dbReference type="ARBA" id="ARBA00022670"/>
    </source>
</evidence>
<dbReference type="InterPro" id="IPR050185">
    <property type="entry name" value="Ub_carboxyl-term_hydrolase"/>
</dbReference>
<feature type="compositionally biased region" description="Acidic residues" evidence="8">
    <location>
        <begin position="203"/>
        <end position="216"/>
    </location>
</feature>
<feature type="compositionally biased region" description="Polar residues" evidence="8">
    <location>
        <begin position="172"/>
        <end position="191"/>
    </location>
</feature>
<dbReference type="InterPro" id="IPR036873">
    <property type="entry name" value="Rhodanese-like_dom_sf"/>
</dbReference>
<comment type="similarity">
    <text evidence="2">Belongs to the peptidase C19 family.</text>
</comment>
<keyword evidence="6 10" id="KW-0378">Hydrolase</keyword>
<dbReference type="AlphaFoldDB" id="A0A376B8Z9"/>
<keyword evidence="7" id="KW-0788">Thiol protease</keyword>
<evidence type="ECO:0000256" key="6">
    <source>
        <dbReference type="ARBA" id="ARBA00022801"/>
    </source>
</evidence>
<dbReference type="Proteomes" id="UP000262825">
    <property type="component" value="Unassembled WGS sequence"/>
</dbReference>
<dbReference type="GO" id="GO:0006508">
    <property type="term" value="P:proteolysis"/>
    <property type="evidence" value="ECO:0007669"/>
    <property type="project" value="UniProtKB-KW"/>
</dbReference>
<proteinExistence type="inferred from homology"/>
<evidence type="ECO:0000313" key="11">
    <source>
        <dbReference type="Proteomes" id="UP000262825"/>
    </source>
</evidence>
<keyword evidence="5" id="KW-0833">Ubl conjugation pathway</keyword>
<dbReference type="Gene3D" id="3.90.70.10">
    <property type="entry name" value="Cysteine proteinases"/>
    <property type="match status" value="1"/>
</dbReference>
<evidence type="ECO:0000256" key="5">
    <source>
        <dbReference type="ARBA" id="ARBA00022786"/>
    </source>
</evidence>
<dbReference type="SUPFAM" id="SSF52821">
    <property type="entry name" value="Rhodanese/Cell cycle control phosphatase"/>
    <property type="match status" value="1"/>
</dbReference>
<gene>
    <name evidence="10" type="ORF">SCODWIG_02906</name>
</gene>